<dbReference type="InterPro" id="IPR004117">
    <property type="entry name" value="7tm6_olfct_rcpt"/>
</dbReference>
<evidence type="ECO:0000256" key="4">
    <source>
        <dbReference type="ARBA" id="ARBA00022692"/>
    </source>
</evidence>
<comment type="similarity">
    <text evidence="10">Belongs to the insect chemoreceptor superfamily. Heteromeric odorant receptor channel (TC 1.A.69) family.</text>
</comment>
<dbReference type="GO" id="GO:0005886">
    <property type="term" value="C:plasma membrane"/>
    <property type="evidence" value="ECO:0007669"/>
    <property type="project" value="UniProtKB-SubCell"/>
</dbReference>
<feature type="transmembrane region" description="Helical" evidence="10">
    <location>
        <begin position="44"/>
        <end position="70"/>
    </location>
</feature>
<dbReference type="Proteomes" id="UP000515180">
    <property type="component" value="Unplaced"/>
</dbReference>
<evidence type="ECO:0000256" key="3">
    <source>
        <dbReference type="ARBA" id="ARBA00022606"/>
    </source>
</evidence>
<proteinExistence type="inferred from homology"/>
<evidence type="ECO:0000256" key="10">
    <source>
        <dbReference type="RuleBase" id="RU351113"/>
    </source>
</evidence>
<dbReference type="Pfam" id="PF02949">
    <property type="entry name" value="7tm_6"/>
    <property type="match status" value="1"/>
</dbReference>
<comment type="caution">
    <text evidence="10">Lacks conserved residue(s) required for the propagation of feature annotation.</text>
</comment>
<name>A0A6P3V2K6_BOMIM</name>
<keyword evidence="9 10" id="KW-0807">Transducer</keyword>
<evidence type="ECO:0000256" key="5">
    <source>
        <dbReference type="ARBA" id="ARBA00022725"/>
    </source>
</evidence>
<dbReference type="RefSeq" id="XP_012246637.1">
    <property type="nucleotide sequence ID" value="XM_012391214.3"/>
</dbReference>
<dbReference type="GO" id="GO:0005549">
    <property type="term" value="F:odorant binding"/>
    <property type="evidence" value="ECO:0007669"/>
    <property type="project" value="InterPro"/>
</dbReference>
<keyword evidence="8 10" id="KW-0675">Receptor</keyword>
<dbReference type="OrthoDB" id="7539170at2759"/>
<keyword evidence="3 10" id="KW-0716">Sensory transduction</keyword>
<evidence type="ECO:0000256" key="7">
    <source>
        <dbReference type="ARBA" id="ARBA00023136"/>
    </source>
</evidence>
<reference evidence="12" key="1">
    <citation type="submission" date="2025-08" db="UniProtKB">
        <authorList>
            <consortium name="RefSeq"/>
        </authorList>
    </citation>
    <scope>IDENTIFICATION</scope>
</reference>
<dbReference type="AlphaFoldDB" id="A0A6P3V2K6"/>
<evidence type="ECO:0000256" key="6">
    <source>
        <dbReference type="ARBA" id="ARBA00022989"/>
    </source>
</evidence>
<organism evidence="11 12">
    <name type="scientific">Bombus impatiens</name>
    <name type="common">Bumblebee</name>
    <dbReference type="NCBI Taxonomy" id="132113"/>
    <lineage>
        <taxon>Eukaryota</taxon>
        <taxon>Metazoa</taxon>
        <taxon>Ecdysozoa</taxon>
        <taxon>Arthropoda</taxon>
        <taxon>Hexapoda</taxon>
        <taxon>Insecta</taxon>
        <taxon>Pterygota</taxon>
        <taxon>Neoptera</taxon>
        <taxon>Endopterygota</taxon>
        <taxon>Hymenoptera</taxon>
        <taxon>Apocrita</taxon>
        <taxon>Aculeata</taxon>
        <taxon>Apoidea</taxon>
        <taxon>Anthophila</taxon>
        <taxon>Apidae</taxon>
        <taxon>Bombus</taxon>
        <taxon>Pyrobombus</taxon>
    </lineage>
</organism>
<dbReference type="GO" id="GO:0004984">
    <property type="term" value="F:olfactory receptor activity"/>
    <property type="evidence" value="ECO:0007669"/>
    <property type="project" value="InterPro"/>
</dbReference>
<evidence type="ECO:0000256" key="1">
    <source>
        <dbReference type="ARBA" id="ARBA00004651"/>
    </source>
</evidence>
<accession>A0A6P3V2K6</accession>
<keyword evidence="4 10" id="KW-0812">Transmembrane</keyword>
<evidence type="ECO:0000313" key="11">
    <source>
        <dbReference type="Proteomes" id="UP000515180"/>
    </source>
</evidence>
<keyword evidence="6 10" id="KW-1133">Transmembrane helix</keyword>
<evidence type="ECO:0000256" key="2">
    <source>
        <dbReference type="ARBA" id="ARBA00022475"/>
    </source>
</evidence>
<keyword evidence="7 10" id="KW-0472">Membrane</keyword>
<dbReference type="KEGG" id="bim:100749063"/>
<evidence type="ECO:0000256" key="9">
    <source>
        <dbReference type="ARBA" id="ARBA00023224"/>
    </source>
</evidence>
<evidence type="ECO:0000256" key="8">
    <source>
        <dbReference type="ARBA" id="ARBA00023170"/>
    </source>
</evidence>
<dbReference type="PANTHER" id="PTHR21137">
    <property type="entry name" value="ODORANT RECEPTOR"/>
    <property type="match status" value="1"/>
</dbReference>
<protein>
    <recommendedName>
        <fullName evidence="10">Odorant receptor</fullName>
    </recommendedName>
</protein>
<keyword evidence="2" id="KW-1003">Cell membrane</keyword>
<dbReference type="GO" id="GO:0007165">
    <property type="term" value="P:signal transduction"/>
    <property type="evidence" value="ECO:0007669"/>
    <property type="project" value="UniProtKB-KW"/>
</dbReference>
<sequence length="351" mass="39999">MSESVMIKANAKSHSDYSLQINRWILKPIGAWPYFSTTSTRERVISLFLIVLCYVIILFNIIPCVAHLIFVGDSFYRKVKVFGPLTHSFLGGINYTNLLFRGRNISDCVERIETDWRMVKKEDEQQVMLKHAKFGRYVSTMCAIFVHSGIMSYCIVSASNVQIIKVGNETRTIRTLPFDVYNKMIPVDTSPANEIVLVVQFLSAFIADSSGIAFYTLASVLASHACGQLGVLTIWINDYVNEAGNRKQDASFRKIETIVKHHLRILDFIARIEEIMSWVCMIELFRCVLAICMVGYYIVTVVPEVCLSLCPKSVFQQKCLTTMHLYINMKLNLSNVVFFISKEQNASYIVQ</sequence>
<keyword evidence="11" id="KW-1185">Reference proteome</keyword>
<dbReference type="PANTHER" id="PTHR21137:SF35">
    <property type="entry name" value="ODORANT RECEPTOR 19A-RELATED"/>
    <property type="match status" value="1"/>
</dbReference>
<evidence type="ECO:0000313" key="12">
    <source>
        <dbReference type="RefSeq" id="XP_012246637.1"/>
    </source>
</evidence>
<dbReference type="GeneID" id="100749063"/>
<keyword evidence="5 10" id="KW-0552">Olfaction</keyword>
<gene>
    <name evidence="12" type="primary">LOC100749063</name>
</gene>
<comment type="subcellular location">
    <subcellularLocation>
        <location evidence="1 10">Cell membrane</location>
        <topology evidence="1 10">Multi-pass membrane protein</topology>
    </subcellularLocation>
</comment>